<proteinExistence type="predicted"/>
<comment type="caution">
    <text evidence="1">The sequence shown here is derived from an EMBL/GenBank/DDBJ whole genome shotgun (WGS) entry which is preliminary data.</text>
</comment>
<dbReference type="Proteomes" id="UP000813461">
    <property type="component" value="Unassembled WGS sequence"/>
</dbReference>
<evidence type="ECO:0000313" key="2">
    <source>
        <dbReference type="Proteomes" id="UP000813461"/>
    </source>
</evidence>
<keyword evidence="2" id="KW-1185">Reference proteome</keyword>
<sequence>MTSGTDIFSYYQSTKTTYQRALQIATLRQDKSKPEEGCYSNHTVPQITKLIERADGDHHGLSTGNSKTAQDDIPVDLSFSRETCSASANVVDKVAPGEFGFDAWPEDSDFLFPIEETSSKLYKPCCTNFTTDINSGSKPILRDDMHVPRAVSSMLFREAPGPAQATQPYEPDVPAYNLHYVDQASDILAVETLHHWCAPCPDASIPTTDVERQGWVSKLVNAINNRMNVFDAPSLTFNKRWISDTSYYCPASKEIEAWNVLSLAELLSTTGKTALLSFDPIACKHAAKTRSWTFSERMERIIELLTCSKARCEKLLAGLGAQMLVGNPDTIMRMTKCNGIQNKKRQAVLEAGRK</sequence>
<organism evidence="1 2">
    <name type="scientific">Paraphoma chrysanthemicola</name>
    <dbReference type="NCBI Taxonomy" id="798071"/>
    <lineage>
        <taxon>Eukaryota</taxon>
        <taxon>Fungi</taxon>
        <taxon>Dikarya</taxon>
        <taxon>Ascomycota</taxon>
        <taxon>Pezizomycotina</taxon>
        <taxon>Dothideomycetes</taxon>
        <taxon>Pleosporomycetidae</taxon>
        <taxon>Pleosporales</taxon>
        <taxon>Pleosporineae</taxon>
        <taxon>Phaeosphaeriaceae</taxon>
        <taxon>Paraphoma</taxon>
    </lineage>
</organism>
<dbReference type="AlphaFoldDB" id="A0A8K0RG98"/>
<gene>
    <name evidence="1" type="ORF">FB567DRAFT_588775</name>
</gene>
<accession>A0A8K0RG98</accession>
<dbReference type="OrthoDB" id="3794856at2759"/>
<dbReference type="EMBL" id="JAGMVJ010000003">
    <property type="protein sequence ID" value="KAH7092501.1"/>
    <property type="molecule type" value="Genomic_DNA"/>
</dbReference>
<reference evidence="1" key="1">
    <citation type="journal article" date="2021" name="Nat. Commun.">
        <title>Genetic determinants of endophytism in the Arabidopsis root mycobiome.</title>
        <authorList>
            <person name="Mesny F."/>
            <person name="Miyauchi S."/>
            <person name="Thiergart T."/>
            <person name="Pickel B."/>
            <person name="Atanasova L."/>
            <person name="Karlsson M."/>
            <person name="Huettel B."/>
            <person name="Barry K.W."/>
            <person name="Haridas S."/>
            <person name="Chen C."/>
            <person name="Bauer D."/>
            <person name="Andreopoulos W."/>
            <person name="Pangilinan J."/>
            <person name="LaButti K."/>
            <person name="Riley R."/>
            <person name="Lipzen A."/>
            <person name="Clum A."/>
            <person name="Drula E."/>
            <person name="Henrissat B."/>
            <person name="Kohler A."/>
            <person name="Grigoriev I.V."/>
            <person name="Martin F.M."/>
            <person name="Hacquard S."/>
        </authorList>
    </citation>
    <scope>NUCLEOTIDE SEQUENCE</scope>
    <source>
        <strain evidence="1">MPI-SDFR-AT-0120</strain>
    </source>
</reference>
<protein>
    <submittedName>
        <fullName evidence="1">Uncharacterized protein</fullName>
    </submittedName>
</protein>
<name>A0A8K0RG98_9PLEO</name>
<evidence type="ECO:0000313" key="1">
    <source>
        <dbReference type="EMBL" id="KAH7092501.1"/>
    </source>
</evidence>